<evidence type="ECO:0008006" key="4">
    <source>
        <dbReference type="Google" id="ProtNLM"/>
    </source>
</evidence>
<dbReference type="EMBL" id="PYHR01000002">
    <property type="protein sequence ID" value="PWD51287.1"/>
    <property type="molecule type" value="Genomic_DNA"/>
</dbReference>
<protein>
    <recommendedName>
        <fullName evidence="4">Secreted protein</fullName>
    </recommendedName>
</protein>
<organism evidence="2 3">
    <name type="scientific">Serinibacter arcticus</name>
    <dbReference type="NCBI Taxonomy" id="1655435"/>
    <lineage>
        <taxon>Bacteria</taxon>
        <taxon>Bacillati</taxon>
        <taxon>Actinomycetota</taxon>
        <taxon>Actinomycetes</taxon>
        <taxon>Micrococcales</taxon>
        <taxon>Beutenbergiaceae</taxon>
        <taxon>Serinibacter</taxon>
    </lineage>
</organism>
<dbReference type="Proteomes" id="UP000245166">
    <property type="component" value="Unassembled WGS sequence"/>
</dbReference>
<feature type="chain" id="PRO_5039290791" description="Secreted protein" evidence="1">
    <location>
        <begin position="30"/>
        <end position="143"/>
    </location>
</feature>
<evidence type="ECO:0000313" key="2">
    <source>
        <dbReference type="EMBL" id="PWD51287.1"/>
    </source>
</evidence>
<evidence type="ECO:0000256" key="1">
    <source>
        <dbReference type="SAM" id="SignalP"/>
    </source>
</evidence>
<evidence type="ECO:0000313" key="3">
    <source>
        <dbReference type="Proteomes" id="UP000245166"/>
    </source>
</evidence>
<dbReference type="PROSITE" id="PS51257">
    <property type="entry name" value="PROKAR_LIPOPROTEIN"/>
    <property type="match status" value="1"/>
</dbReference>
<proteinExistence type="predicted"/>
<comment type="caution">
    <text evidence="2">The sequence shown here is derived from an EMBL/GenBank/DDBJ whole genome shotgun (WGS) entry which is preliminary data.</text>
</comment>
<keyword evidence="3" id="KW-1185">Reference proteome</keyword>
<dbReference type="RefSeq" id="WP_109229668.1">
    <property type="nucleotide sequence ID" value="NZ_PYHR01000002.1"/>
</dbReference>
<reference evidence="2 3" key="1">
    <citation type="submission" date="2018-03" db="EMBL/GenBank/DDBJ databases">
        <title>Genome assembly of novel Miniimonas species PCH200.</title>
        <authorList>
            <person name="Thakur V."/>
            <person name="Kumar V."/>
            <person name="Singh D."/>
        </authorList>
    </citation>
    <scope>NUCLEOTIDE SEQUENCE [LARGE SCALE GENOMIC DNA]</scope>
    <source>
        <strain evidence="2 3">PCH200</strain>
    </source>
</reference>
<name>A0A2U1ZWB8_9MICO</name>
<sequence length="143" mass="14242">MTARPARFRRLVAVASLAVAALAVTGCSAISESVSEATDQAACALITPIAENLGAQVQVVADDIAVDPSGAIATLEGLQGQVDTAAATTSGGTRTTLENISTWLGDLKAQAETARDGGVVSQETVDGIEAQVVQSVTSLAGGC</sequence>
<keyword evidence="1" id="KW-0732">Signal</keyword>
<gene>
    <name evidence="2" type="ORF">C8046_12080</name>
</gene>
<accession>A0A2U1ZWB8</accession>
<feature type="signal peptide" evidence="1">
    <location>
        <begin position="1"/>
        <end position="29"/>
    </location>
</feature>
<dbReference type="OrthoDB" id="9890263at2"/>
<dbReference type="AlphaFoldDB" id="A0A2U1ZWB8"/>